<dbReference type="Pfam" id="PF05713">
    <property type="entry name" value="MobC"/>
    <property type="match status" value="1"/>
</dbReference>
<name>A0ABS7DHD7_9GAMM</name>
<protein>
    <submittedName>
        <fullName evidence="2">Plasmid mobilization relaxosome protein MobC</fullName>
    </submittedName>
</protein>
<feature type="domain" description="Bacterial mobilisation" evidence="1">
    <location>
        <begin position="124"/>
        <end position="151"/>
    </location>
</feature>
<evidence type="ECO:0000313" key="2">
    <source>
        <dbReference type="EMBL" id="MBW7570290.1"/>
    </source>
</evidence>
<evidence type="ECO:0000313" key="3">
    <source>
        <dbReference type="Proteomes" id="UP000731465"/>
    </source>
</evidence>
<gene>
    <name evidence="2" type="primary">mobC</name>
    <name evidence="2" type="ORF">J5V48_05205</name>
</gene>
<comment type="caution">
    <text evidence="2">The sequence shown here is derived from an EMBL/GenBank/DDBJ whole genome shotgun (WGS) entry which is preliminary data.</text>
</comment>
<dbReference type="Proteomes" id="UP000731465">
    <property type="component" value="Unassembled WGS sequence"/>
</dbReference>
<evidence type="ECO:0000259" key="1">
    <source>
        <dbReference type="Pfam" id="PF05713"/>
    </source>
</evidence>
<reference evidence="2 3" key="1">
    <citation type="submission" date="2021-03" db="EMBL/GenBank/DDBJ databases">
        <title>Succinivibrio sp. nov. isolated from feces of cow.</title>
        <authorList>
            <person name="Choi J.-Y."/>
        </authorList>
    </citation>
    <scope>NUCLEOTIDE SEQUENCE [LARGE SCALE GENOMIC DNA]</scope>
    <source>
        <strain evidence="2 3">AGMB01872</strain>
    </source>
</reference>
<sequence length="199" mass="22935">MNEQKKRRQLTVNLGEHHDAFIKLAESYKVKPATLASMIIKQTVSEEIQSGNKKLAELIFPNKSKKVHQHLRLREDELKVLDEYASIMGQTRHQALIGLVRAMTVNEPQFTIGELESLESSNYELHKIGVNLNQIAHKINSMELDEFKKNQSSVVISLINILIDSADECKKNIDKHIDAVWKLINSSRYRTKLKQKLRH</sequence>
<dbReference type="EMBL" id="JAGFNY010000013">
    <property type="protein sequence ID" value="MBW7570290.1"/>
    <property type="molecule type" value="Genomic_DNA"/>
</dbReference>
<keyword evidence="3" id="KW-1185">Reference proteome</keyword>
<dbReference type="InterPro" id="IPR008687">
    <property type="entry name" value="MobC"/>
</dbReference>
<dbReference type="RefSeq" id="WP_219937511.1">
    <property type="nucleotide sequence ID" value="NZ_JAGFNY010000013.1"/>
</dbReference>
<organism evidence="2 3">
    <name type="scientific">Succinivibrio faecicola</name>
    <dbReference type="NCBI Taxonomy" id="2820300"/>
    <lineage>
        <taxon>Bacteria</taxon>
        <taxon>Pseudomonadati</taxon>
        <taxon>Pseudomonadota</taxon>
        <taxon>Gammaproteobacteria</taxon>
        <taxon>Aeromonadales</taxon>
        <taxon>Succinivibrionaceae</taxon>
        <taxon>Succinivibrio</taxon>
    </lineage>
</organism>
<accession>A0ABS7DHD7</accession>
<proteinExistence type="predicted"/>